<name>K0ATS0_GOTA9</name>
<feature type="domain" description="SLH" evidence="2">
    <location>
        <begin position="291"/>
        <end position="352"/>
    </location>
</feature>
<dbReference type="RefSeq" id="WP_014966385.1">
    <property type="nucleotide sequence ID" value="NC_018664.1"/>
</dbReference>
<dbReference type="Pfam" id="PF00395">
    <property type="entry name" value="SLH"/>
    <property type="match status" value="3"/>
</dbReference>
<evidence type="ECO:0000313" key="4">
    <source>
        <dbReference type="Proteomes" id="UP000006094"/>
    </source>
</evidence>
<dbReference type="EMBL" id="CP003326">
    <property type="protein sequence ID" value="AFS77248.1"/>
    <property type="molecule type" value="Genomic_DNA"/>
</dbReference>
<evidence type="ECO:0000259" key="2">
    <source>
        <dbReference type="PROSITE" id="PS51272"/>
    </source>
</evidence>
<protein>
    <submittedName>
        <fullName evidence="3">S-layer domain-containing protein</fullName>
    </submittedName>
</protein>
<sequence>MKKFIAALMTTILLISPLSAFAEFGNAGFEGGIHKNERDSKKTKEYKELLLITGKPVMLEGTIEPKYSDKKVTYKYTLANKDKTVQLKRNLEFDREINFSNNQKQIVEVNNITKYTETITDQSEGERTTYTLTDYQLHNSTVDDNQPVVTFYQGNWEGTKTYAINRDEGEIEVSISGTTYGYDHFWGGTETQKIHQDINYSRKTEDDKTMTWYGNSDIDVSFNRTKDMTYFSNIPNQSSFDGVYTLTEQDQTIMKYSYSLPIIDRNGKIKEQKNIGHGTERYDTVPTQKKLFIPQYKDIKGHWAEWDIKKLGGLEVLDDKTYFGPNLSIKRSEFAKWIAKSMDLIQEEDSSSRTSRRKKEEKVDLFSDVTKVYPDYDYIKVITEKEIMNGIGENRFSPDGSLTRAEAITIVIRSLGLERLAPNGYFQTRFRDDGSIPVWAKRSVYVADQVGISKGTPEGYIYPNEVMTKAEAATFINRLINYLQQDLKVNYREHIIN</sequence>
<proteinExistence type="predicted"/>
<organism evidence="3 4">
    <name type="scientific">Gottschalkia acidurici (strain ATCC 7906 / DSM 604 / BCRC 14475 / CIP 104303 / KCTC 5404 / NCIMB 10678 / 9a)</name>
    <name type="common">Clostridium acidurici</name>
    <dbReference type="NCBI Taxonomy" id="1128398"/>
    <lineage>
        <taxon>Bacteria</taxon>
        <taxon>Bacillati</taxon>
        <taxon>Bacillota</taxon>
        <taxon>Tissierellia</taxon>
        <taxon>Tissierellales</taxon>
        <taxon>Gottschalkiaceae</taxon>
        <taxon>Gottschalkia</taxon>
    </lineage>
</organism>
<feature type="domain" description="SLH" evidence="2">
    <location>
        <begin position="427"/>
        <end position="490"/>
    </location>
</feature>
<feature type="domain" description="SLH" evidence="2">
    <location>
        <begin position="362"/>
        <end position="425"/>
    </location>
</feature>
<feature type="signal peptide" evidence="1">
    <location>
        <begin position="1"/>
        <end position="22"/>
    </location>
</feature>
<gene>
    <name evidence="3" type="ordered locus">Curi_c01680</name>
</gene>
<dbReference type="KEGG" id="cad:Curi_c01680"/>
<feature type="chain" id="PRO_5003830577" evidence="1">
    <location>
        <begin position="23"/>
        <end position="497"/>
    </location>
</feature>
<dbReference type="OrthoDB" id="2985276at2"/>
<evidence type="ECO:0000313" key="3">
    <source>
        <dbReference type="EMBL" id="AFS77248.1"/>
    </source>
</evidence>
<evidence type="ECO:0000256" key="1">
    <source>
        <dbReference type="SAM" id="SignalP"/>
    </source>
</evidence>
<reference evidence="3 4" key="1">
    <citation type="journal article" date="2012" name="PLoS ONE">
        <title>The purine-utilizing bacterium Clostridium acidurici 9a: a genome-guided metabolic reconsideration.</title>
        <authorList>
            <person name="Hartwich K."/>
            <person name="Poehlein A."/>
            <person name="Daniel R."/>
        </authorList>
    </citation>
    <scope>NUCLEOTIDE SEQUENCE [LARGE SCALE GENOMIC DNA]</scope>
    <source>
        <strain evidence="4">ATCC 7906 / DSM 604 / BCRC 14475 / CIP 104303 / KCTC 5404 / NCIMB 10678 / 9a</strain>
    </source>
</reference>
<dbReference type="HOGENOM" id="CLU_539606_0_0_9"/>
<dbReference type="AlphaFoldDB" id="K0ATS0"/>
<dbReference type="InterPro" id="IPR001119">
    <property type="entry name" value="SLH_dom"/>
</dbReference>
<dbReference type="PROSITE" id="PS51272">
    <property type="entry name" value="SLH"/>
    <property type="match status" value="3"/>
</dbReference>
<accession>K0ATS0</accession>
<dbReference type="STRING" id="1128398.Curi_c01680"/>
<dbReference type="eggNOG" id="COG4632">
    <property type="taxonomic scope" value="Bacteria"/>
</dbReference>
<dbReference type="Proteomes" id="UP000006094">
    <property type="component" value="Chromosome"/>
</dbReference>
<keyword evidence="1" id="KW-0732">Signal</keyword>
<keyword evidence="4" id="KW-1185">Reference proteome</keyword>